<dbReference type="FunFam" id="3.40.50.300:FF:000098">
    <property type="entry name" value="Probable GTP-binding protein EngB"/>
    <property type="match status" value="1"/>
</dbReference>
<dbReference type="PANTHER" id="PTHR11649">
    <property type="entry name" value="MSS1/TRME-RELATED GTP-BINDING PROTEIN"/>
    <property type="match status" value="1"/>
</dbReference>
<keyword evidence="7 10" id="KW-0342">GTP-binding</keyword>
<dbReference type="GO" id="GO:0046872">
    <property type="term" value="F:metal ion binding"/>
    <property type="evidence" value="ECO:0007669"/>
    <property type="project" value="UniProtKB-KW"/>
</dbReference>
<reference evidence="12 13" key="1">
    <citation type="submission" date="2018-08" db="EMBL/GenBank/DDBJ databases">
        <title>Genomic Encyclopedia of Type Strains, Phase IV (KMG-IV): sequencing the most valuable type-strain genomes for metagenomic binning, comparative biology and taxonomic classification.</title>
        <authorList>
            <person name="Goeker M."/>
        </authorList>
    </citation>
    <scope>NUCLEOTIDE SEQUENCE [LARGE SCALE GENOMIC DNA]</scope>
    <source>
        <strain evidence="12 13">DSM 26022</strain>
    </source>
</reference>
<evidence type="ECO:0000256" key="8">
    <source>
        <dbReference type="ARBA" id="ARBA00023210"/>
    </source>
</evidence>
<keyword evidence="5 10" id="KW-0547">Nucleotide-binding</keyword>
<dbReference type="GO" id="GO:0000917">
    <property type="term" value="P:division septum assembly"/>
    <property type="evidence" value="ECO:0007669"/>
    <property type="project" value="UniProtKB-KW"/>
</dbReference>
<evidence type="ECO:0000256" key="3">
    <source>
        <dbReference type="ARBA" id="ARBA00022618"/>
    </source>
</evidence>
<keyword evidence="9 10" id="KW-0131">Cell cycle</keyword>
<organism evidence="12 13">
    <name type="scientific">Paraperlucidibaca baekdonensis</name>
    <dbReference type="NCBI Taxonomy" id="748120"/>
    <lineage>
        <taxon>Bacteria</taxon>
        <taxon>Pseudomonadati</taxon>
        <taxon>Pseudomonadota</taxon>
        <taxon>Gammaproteobacteria</taxon>
        <taxon>Moraxellales</taxon>
        <taxon>Moraxellaceae</taxon>
        <taxon>Paraperlucidibaca</taxon>
    </lineage>
</organism>
<dbReference type="PROSITE" id="PS51706">
    <property type="entry name" value="G_ENGB"/>
    <property type="match status" value="1"/>
</dbReference>
<keyword evidence="13" id="KW-1185">Reference proteome</keyword>
<dbReference type="HAMAP" id="MF_00321">
    <property type="entry name" value="GTPase_EngB"/>
    <property type="match status" value="1"/>
</dbReference>
<dbReference type="EMBL" id="QUNR01000001">
    <property type="protein sequence ID" value="REH40084.1"/>
    <property type="molecule type" value="Genomic_DNA"/>
</dbReference>
<dbReference type="GO" id="GO:0005525">
    <property type="term" value="F:GTP binding"/>
    <property type="evidence" value="ECO:0007669"/>
    <property type="project" value="UniProtKB-UniRule"/>
</dbReference>
<dbReference type="Gene3D" id="3.40.50.300">
    <property type="entry name" value="P-loop containing nucleotide triphosphate hydrolases"/>
    <property type="match status" value="1"/>
</dbReference>
<evidence type="ECO:0000259" key="11">
    <source>
        <dbReference type="PROSITE" id="PS51706"/>
    </source>
</evidence>
<dbReference type="GO" id="GO:0005829">
    <property type="term" value="C:cytosol"/>
    <property type="evidence" value="ECO:0007669"/>
    <property type="project" value="TreeGrafter"/>
</dbReference>
<keyword evidence="4" id="KW-0479">Metal-binding</keyword>
<evidence type="ECO:0000313" key="12">
    <source>
        <dbReference type="EMBL" id="REH40084.1"/>
    </source>
</evidence>
<dbReference type="InterPro" id="IPR030393">
    <property type="entry name" value="G_ENGB_dom"/>
</dbReference>
<accession>A0A3E0H8X3</accession>
<comment type="cofactor">
    <cofactor evidence="1">
        <name>Mg(2+)</name>
        <dbReference type="ChEBI" id="CHEBI:18420"/>
    </cofactor>
</comment>
<evidence type="ECO:0000256" key="2">
    <source>
        <dbReference type="ARBA" id="ARBA00009638"/>
    </source>
</evidence>
<keyword evidence="8 10" id="KW-0717">Septation</keyword>
<dbReference type="NCBIfam" id="TIGR03598">
    <property type="entry name" value="GTPase_YsxC"/>
    <property type="match status" value="1"/>
</dbReference>
<dbReference type="OrthoDB" id="9804921at2"/>
<evidence type="ECO:0000256" key="1">
    <source>
        <dbReference type="ARBA" id="ARBA00001946"/>
    </source>
</evidence>
<dbReference type="Pfam" id="PF01926">
    <property type="entry name" value="MMR_HSR1"/>
    <property type="match status" value="1"/>
</dbReference>
<comment type="caution">
    <text evidence="12">The sequence shown here is derived from an EMBL/GenBank/DDBJ whole genome shotgun (WGS) entry which is preliminary data.</text>
</comment>
<comment type="function">
    <text evidence="10">Necessary for normal cell division and for the maintenance of normal septation.</text>
</comment>
<comment type="similarity">
    <text evidence="2 10">Belongs to the TRAFAC class TrmE-Era-EngA-EngB-Septin-like GTPase superfamily. EngB GTPase family.</text>
</comment>
<gene>
    <name evidence="10" type="primary">engB</name>
    <name evidence="12" type="ORF">DFR26_0283</name>
</gene>
<evidence type="ECO:0000313" key="13">
    <source>
        <dbReference type="Proteomes" id="UP000256774"/>
    </source>
</evidence>
<dbReference type="InterPro" id="IPR006073">
    <property type="entry name" value="GTP-bd"/>
</dbReference>
<evidence type="ECO:0000256" key="5">
    <source>
        <dbReference type="ARBA" id="ARBA00022741"/>
    </source>
</evidence>
<protein>
    <recommendedName>
        <fullName evidence="10">Probable GTP-binding protein EngB</fullName>
    </recommendedName>
</protein>
<keyword evidence="3 10" id="KW-0132">Cell division</keyword>
<dbReference type="Proteomes" id="UP000256774">
    <property type="component" value="Unassembled WGS sequence"/>
</dbReference>
<keyword evidence="6" id="KW-0460">Magnesium</keyword>
<dbReference type="SUPFAM" id="SSF52540">
    <property type="entry name" value="P-loop containing nucleoside triphosphate hydrolases"/>
    <property type="match status" value="1"/>
</dbReference>
<evidence type="ECO:0000256" key="7">
    <source>
        <dbReference type="ARBA" id="ARBA00023134"/>
    </source>
</evidence>
<evidence type="ECO:0000256" key="10">
    <source>
        <dbReference type="HAMAP-Rule" id="MF_00321"/>
    </source>
</evidence>
<feature type="domain" description="EngB-type G" evidence="11">
    <location>
        <begin position="30"/>
        <end position="206"/>
    </location>
</feature>
<dbReference type="InterPro" id="IPR019987">
    <property type="entry name" value="GTP-bd_ribosome_bio_YsxC"/>
</dbReference>
<evidence type="ECO:0000256" key="6">
    <source>
        <dbReference type="ARBA" id="ARBA00022842"/>
    </source>
</evidence>
<name>A0A3E0H8X3_9GAMM</name>
<dbReference type="CDD" id="cd01876">
    <property type="entry name" value="YihA_EngB"/>
    <property type="match status" value="1"/>
</dbReference>
<dbReference type="InterPro" id="IPR027417">
    <property type="entry name" value="P-loop_NTPase"/>
</dbReference>
<proteinExistence type="inferred from homology"/>
<dbReference type="PANTHER" id="PTHR11649:SF13">
    <property type="entry name" value="ENGB-TYPE G DOMAIN-CONTAINING PROTEIN"/>
    <property type="match status" value="1"/>
</dbReference>
<sequence>MTDAEHMLIALARAQFQISAPTLALCPPEMGHEVAFAGRSNAGKSTAINILTRQRQLARASKTPGRTQLINFFALDEEHQYRLVDLPGYGYAKVPEAMKIAWQKHLAHYLRERITLRGLILLMDLRHPLSVFDRNMLDWAKQRNLEVHILLTKADKLNRGPALTALSAVRKSLKALDYHGSVQLFSATARIGLDEAALKIGHWLEMPMPSSTPPA</sequence>
<evidence type="ECO:0000256" key="4">
    <source>
        <dbReference type="ARBA" id="ARBA00022723"/>
    </source>
</evidence>
<evidence type="ECO:0000256" key="9">
    <source>
        <dbReference type="ARBA" id="ARBA00023306"/>
    </source>
</evidence>
<dbReference type="AlphaFoldDB" id="A0A3E0H8X3"/>